<organism evidence="7 8">
    <name type="scientific">Delftia deserti</name>
    <dbReference type="NCBI Taxonomy" id="1651218"/>
    <lineage>
        <taxon>Bacteria</taxon>
        <taxon>Pseudomonadati</taxon>
        <taxon>Pseudomonadota</taxon>
        <taxon>Betaproteobacteria</taxon>
        <taxon>Burkholderiales</taxon>
        <taxon>Comamonadaceae</taxon>
        <taxon>Delftia</taxon>
    </lineage>
</organism>
<dbReference type="Gene3D" id="3.40.640.10">
    <property type="entry name" value="Type I PLP-dependent aspartate aminotransferase-like (Major domain)"/>
    <property type="match status" value="1"/>
</dbReference>
<evidence type="ECO:0000313" key="8">
    <source>
        <dbReference type="Proteomes" id="UP001597287"/>
    </source>
</evidence>
<feature type="domain" description="HTH gntR-type" evidence="6">
    <location>
        <begin position="25"/>
        <end position="93"/>
    </location>
</feature>
<dbReference type="SUPFAM" id="SSF53383">
    <property type="entry name" value="PLP-dependent transferases"/>
    <property type="match status" value="1"/>
</dbReference>
<dbReference type="InterPro" id="IPR004839">
    <property type="entry name" value="Aminotransferase_I/II_large"/>
</dbReference>
<evidence type="ECO:0000256" key="5">
    <source>
        <dbReference type="ARBA" id="ARBA00023163"/>
    </source>
</evidence>
<dbReference type="InterPro" id="IPR036390">
    <property type="entry name" value="WH_DNA-bd_sf"/>
</dbReference>
<dbReference type="InterPro" id="IPR015424">
    <property type="entry name" value="PyrdxlP-dep_Trfase"/>
</dbReference>
<keyword evidence="3" id="KW-0805">Transcription regulation</keyword>
<evidence type="ECO:0000256" key="4">
    <source>
        <dbReference type="ARBA" id="ARBA00023125"/>
    </source>
</evidence>
<name>A0ABW5EKL2_9BURK</name>
<dbReference type="Gene3D" id="1.10.10.10">
    <property type="entry name" value="Winged helix-like DNA-binding domain superfamily/Winged helix DNA-binding domain"/>
    <property type="match status" value="1"/>
</dbReference>
<dbReference type="GO" id="GO:0008483">
    <property type="term" value="F:transaminase activity"/>
    <property type="evidence" value="ECO:0007669"/>
    <property type="project" value="UniProtKB-KW"/>
</dbReference>
<dbReference type="SUPFAM" id="SSF46785">
    <property type="entry name" value="Winged helix' DNA-binding domain"/>
    <property type="match status" value="1"/>
</dbReference>
<comment type="caution">
    <text evidence="7">The sequence shown here is derived from an EMBL/GenBank/DDBJ whole genome shotgun (WGS) entry which is preliminary data.</text>
</comment>
<dbReference type="SMART" id="SM00345">
    <property type="entry name" value="HTH_GNTR"/>
    <property type="match status" value="1"/>
</dbReference>
<keyword evidence="7" id="KW-0032">Aminotransferase</keyword>
<dbReference type="PROSITE" id="PS50949">
    <property type="entry name" value="HTH_GNTR"/>
    <property type="match status" value="1"/>
</dbReference>
<dbReference type="CDD" id="cd00609">
    <property type="entry name" value="AAT_like"/>
    <property type="match status" value="1"/>
</dbReference>
<evidence type="ECO:0000256" key="1">
    <source>
        <dbReference type="ARBA" id="ARBA00005384"/>
    </source>
</evidence>
<sequence>MSHDVIECDRSIWPGAIRVDRAAPASLVSQIVESVERSIDAGILRPGEKIPSVRCLARRLQVSTFTVLEANERLVASGLLYARRGAGYFVSRLHKTGASHGSAAGLEHGCLLRAYSPGRVAPQAGIPVSGSHLPSDWYGDGWIQDAARRALRVHPDRLLSAGNPLGLPELRRLMAQRLGASLVAVDEHQVMVTAGATHAWDLLLRTLCRPGDRVGMEDPGSPTLRALILRHGCIPVPVHRGAEGLDIDALCADCLRATPRLLFIQTVYQNPLGTTLSPLQLHRLLALAERFDLLVVESDMYRAMGEPGQPCLAAMDGLKRVVRVDSTTTTLSPLLRVGFIFASPTLISKLVDSKVATGFAGTRLEERIVCQILGSSEYRRMVARLQARIGTCLTSGTERLHRLGMRPLAQPTGGIFISAVLPSPDGVGAADEARISEAASASGLAVKAGSAFSCRSGDRAWIRLNIAYLDHPALSRFVERLRGAADGRNRHNFATSNLAKDTTDEHLES</sequence>
<reference evidence="8" key="1">
    <citation type="journal article" date="2019" name="Int. J. Syst. Evol. Microbiol.">
        <title>The Global Catalogue of Microorganisms (GCM) 10K type strain sequencing project: providing services to taxonomists for standard genome sequencing and annotation.</title>
        <authorList>
            <consortium name="The Broad Institute Genomics Platform"/>
            <consortium name="The Broad Institute Genome Sequencing Center for Infectious Disease"/>
            <person name="Wu L."/>
            <person name="Ma J."/>
        </authorList>
    </citation>
    <scope>NUCLEOTIDE SEQUENCE [LARGE SCALE GENOMIC DNA]</scope>
    <source>
        <strain evidence="8">CCUG 62793</strain>
    </source>
</reference>
<dbReference type="InterPro" id="IPR015421">
    <property type="entry name" value="PyrdxlP-dep_Trfase_major"/>
</dbReference>
<proteinExistence type="inferred from homology"/>
<dbReference type="InterPro" id="IPR036388">
    <property type="entry name" value="WH-like_DNA-bd_sf"/>
</dbReference>
<dbReference type="InterPro" id="IPR051446">
    <property type="entry name" value="HTH_trans_reg/aminotransferase"/>
</dbReference>
<dbReference type="CDD" id="cd07377">
    <property type="entry name" value="WHTH_GntR"/>
    <property type="match status" value="1"/>
</dbReference>
<evidence type="ECO:0000256" key="3">
    <source>
        <dbReference type="ARBA" id="ARBA00023015"/>
    </source>
</evidence>
<evidence type="ECO:0000259" key="6">
    <source>
        <dbReference type="PROSITE" id="PS50949"/>
    </source>
</evidence>
<dbReference type="InterPro" id="IPR000524">
    <property type="entry name" value="Tscrpt_reg_HTH_GntR"/>
</dbReference>
<keyword evidence="4" id="KW-0238">DNA-binding</keyword>
<evidence type="ECO:0000256" key="2">
    <source>
        <dbReference type="ARBA" id="ARBA00022898"/>
    </source>
</evidence>
<comment type="similarity">
    <text evidence="1">In the C-terminal section; belongs to the class-I pyridoxal-phosphate-dependent aminotransferase family.</text>
</comment>
<protein>
    <submittedName>
        <fullName evidence="7">PLP-dependent aminotransferase family protein</fullName>
    </submittedName>
</protein>
<keyword evidence="2" id="KW-0663">Pyridoxal phosphate</keyword>
<evidence type="ECO:0000313" key="7">
    <source>
        <dbReference type="EMBL" id="MFD2318692.1"/>
    </source>
</evidence>
<dbReference type="PANTHER" id="PTHR46577">
    <property type="entry name" value="HTH-TYPE TRANSCRIPTIONAL REGULATORY PROTEIN GABR"/>
    <property type="match status" value="1"/>
</dbReference>
<dbReference type="Pfam" id="PF00155">
    <property type="entry name" value="Aminotran_1_2"/>
    <property type="match status" value="1"/>
</dbReference>
<dbReference type="Pfam" id="PF00392">
    <property type="entry name" value="GntR"/>
    <property type="match status" value="1"/>
</dbReference>
<dbReference type="RefSeq" id="WP_312374243.1">
    <property type="nucleotide sequence ID" value="NZ_JBHSIH010000001.1"/>
</dbReference>
<accession>A0ABW5EKL2</accession>
<dbReference type="EMBL" id="JBHUIG010000006">
    <property type="protein sequence ID" value="MFD2318692.1"/>
    <property type="molecule type" value="Genomic_DNA"/>
</dbReference>
<keyword evidence="5" id="KW-0804">Transcription</keyword>
<keyword evidence="8" id="KW-1185">Reference proteome</keyword>
<keyword evidence="7" id="KW-0808">Transferase</keyword>
<dbReference type="Proteomes" id="UP001597287">
    <property type="component" value="Unassembled WGS sequence"/>
</dbReference>
<dbReference type="PANTHER" id="PTHR46577:SF2">
    <property type="entry name" value="TRANSCRIPTIONAL REGULATORY PROTEIN"/>
    <property type="match status" value="1"/>
</dbReference>
<gene>
    <name evidence="7" type="ORF">ACFSPV_08245</name>
</gene>